<name>A0A494TCC1_SPHPE</name>
<dbReference type="KEGG" id="spha:D3Y57_02150"/>
<dbReference type="Proteomes" id="UP000276254">
    <property type="component" value="Plasmid unnamed1"/>
</dbReference>
<evidence type="ECO:0008006" key="4">
    <source>
        <dbReference type="Google" id="ProtNLM"/>
    </source>
</evidence>
<proteinExistence type="predicted"/>
<accession>A0A494TCC1</accession>
<dbReference type="GeneID" id="39491485"/>
<reference evidence="2 3" key="1">
    <citation type="submission" date="2018-09" db="EMBL/GenBank/DDBJ databases">
        <title>Sphingomonas peninsula sp. nov., isolated from fildes peninsula, Antarctic soil.</title>
        <authorList>
            <person name="Yingchao G."/>
        </authorList>
    </citation>
    <scope>NUCLEOTIDE SEQUENCE [LARGE SCALE GENOMIC DNA]</scope>
    <source>
        <strain evidence="2 3">YZ-8</strain>
        <plasmid evidence="2 3">unnamed1</plasmid>
    </source>
</reference>
<protein>
    <recommendedName>
        <fullName evidence="4">Transposase</fullName>
    </recommendedName>
</protein>
<dbReference type="RefSeq" id="WP_121150928.1">
    <property type="nucleotide sequence ID" value="NZ_CP032828.1"/>
</dbReference>
<organism evidence="2 3">
    <name type="scientific">Sphingomonas paeninsulae</name>
    <dbReference type="NCBI Taxonomy" id="2319844"/>
    <lineage>
        <taxon>Bacteria</taxon>
        <taxon>Pseudomonadati</taxon>
        <taxon>Pseudomonadota</taxon>
        <taxon>Alphaproteobacteria</taxon>
        <taxon>Sphingomonadales</taxon>
        <taxon>Sphingomonadaceae</taxon>
        <taxon>Sphingomonas</taxon>
    </lineage>
</organism>
<gene>
    <name evidence="2" type="ORF">D3Y57_02150</name>
</gene>
<dbReference type="GO" id="GO:0043565">
    <property type="term" value="F:sequence-specific DNA binding"/>
    <property type="evidence" value="ECO:0007669"/>
    <property type="project" value="InterPro"/>
</dbReference>
<dbReference type="Pfam" id="PF01527">
    <property type="entry name" value="HTH_Tnp_1"/>
    <property type="match status" value="1"/>
</dbReference>
<dbReference type="GO" id="GO:0006313">
    <property type="term" value="P:DNA transposition"/>
    <property type="evidence" value="ECO:0007669"/>
    <property type="project" value="InterPro"/>
</dbReference>
<dbReference type="AlphaFoldDB" id="A0A494TCC1"/>
<dbReference type="GO" id="GO:0004803">
    <property type="term" value="F:transposase activity"/>
    <property type="evidence" value="ECO:0007669"/>
    <property type="project" value="InterPro"/>
</dbReference>
<evidence type="ECO:0000313" key="3">
    <source>
        <dbReference type="Proteomes" id="UP000276254"/>
    </source>
</evidence>
<sequence length="135" mass="14539">MSGIETTFETTFESKGGRRPQRMDVIPAGAARRMWAPDAKARIVEESFVAGANIAAIARSNDLLPQQLYAWRHTVLKAREMAFVPVVVDEPGLPSPSGSSAAEIVIHAGAITIHVPENVTAAHIERVLTAIRQAT</sequence>
<dbReference type="InterPro" id="IPR002514">
    <property type="entry name" value="Transposase_8"/>
</dbReference>
<keyword evidence="3" id="KW-1185">Reference proteome</keyword>
<dbReference type="SUPFAM" id="SSF48295">
    <property type="entry name" value="TrpR-like"/>
    <property type="match status" value="1"/>
</dbReference>
<keyword evidence="2" id="KW-0614">Plasmid</keyword>
<feature type="compositionally biased region" description="Polar residues" evidence="1">
    <location>
        <begin position="1"/>
        <end position="13"/>
    </location>
</feature>
<dbReference type="InterPro" id="IPR010921">
    <property type="entry name" value="Trp_repressor/repl_initiator"/>
</dbReference>
<geneLocation type="plasmid" evidence="2">
    <name>unnamed1</name>
</geneLocation>
<dbReference type="EMBL" id="CP032828">
    <property type="protein sequence ID" value="AYJ84894.1"/>
    <property type="molecule type" value="Genomic_DNA"/>
</dbReference>
<feature type="region of interest" description="Disordered" evidence="1">
    <location>
        <begin position="1"/>
        <end position="21"/>
    </location>
</feature>
<evidence type="ECO:0000256" key="1">
    <source>
        <dbReference type="SAM" id="MobiDB-lite"/>
    </source>
</evidence>
<dbReference type="OrthoDB" id="8080802at2"/>
<evidence type="ECO:0000313" key="2">
    <source>
        <dbReference type="EMBL" id="AYJ84894.1"/>
    </source>
</evidence>